<evidence type="ECO:0000313" key="3">
    <source>
        <dbReference type="EMBL" id="TLS65689.1"/>
    </source>
</evidence>
<reference evidence="3 4" key="1">
    <citation type="journal article" date="2019" name="Appl. Environ. Microbiol.">
        <title>Environmental Evidence and Genomic Insight of Iron-oxidizing Bacteria Preference Towards More Corrosion Resistant Stainless Steel at Higher Salinities.</title>
        <authorList>
            <person name="Garrison C.E."/>
            <person name="Price K.A."/>
            <person name="Field E.K."/>
        </authorList>
    </citation>
    <scope>NUCLEOTIDE SEQUENCE [LARGE SCALE GENOMIC DNA]</scope>
    <source>
        <strain evidence="3 4">P3</strain>
    </source>
</reference>
<protein>
    <submittedName>
        <fullName evidence="3">TIGR00153 family protein</fullName>
    </submittedName>
</protein>
<keyword evidence="2" id="KW-0175">Coiled coil</keyword>
<organism evidence="3 4">
    <name type="scientific">Mariprofundus erugo</name>
    <dbReference type="NCBI Taxonomy" id="2528639"/>
    <lineage>
        <taxon>Bacteria</taxon>
        <taxon>Pseudomonadati</taxon>
        <taxon>Pseudomonadota</taxon>
        <taxon>Candidatius Mariprofundia</taxon>
        <taxon>Mariprofundales</taxon>
        <taxon>Mariprofundaceae</taxon>
        <taxon>Mariprofundus</taxon>
    </lineage>
</organism>
<dbReference type="InterPro" id="IPR002727">
    <property type="entry name" value="DUF47"/>
</dbReference>
<dbReference type="EMBL" id="VBRY01000013">
    <property type="protein sequence ID" value="TLS65689.1"/>
    <property type="molecule type" value="Genomic_DNA"/>
</dbReference>
<evidence type="ECO:0000256" key="2">
    <source>
        <dbReference type="SAM" id="Coils"/>
    </source>
</evidence>
<dbReference type="PANTHER" id="PTHR36536">
    <property type="entry name" value="UPF0111 PROTEIN HI_1603"/>
    <property type="match status" value="1"/>
</dbReference>
<dbReference type="Pfam" id="PF01865">
    <property type="entry name" value="PhoU_div"/>
    <property type="match status" value="1"/>
</dbReference>
<feature type="coiled-coil region" evidence="2">
    <location>
        <begin position="159"/>
        <end position="186"/>
    </location>
</feature>
<dbReference type="InterPro" id="IPR038078">
    <property type="entry name" value="PhoU-like_sf"/>
</dbReference>
<proteinExistence type="inferred from homology"/>
<sequence length="226" mass="25881">MVMKSSITRMFAGSPVKPLQLHMEKVCACADQLQLFFRACVEKEFDSCKSIHKSIAKMEQEADRIKADLRMNLPGSLFMPMPREQILDIVRLQDKIANITQDISGIMTGRKAEIPDAVAPLFVAFVERAIDAAHQARIAINELDELVETGFRGKQLDIVQKMIDTLEEIESETDKQERKLRHAMFKIEKEYDPLDMMFLYRVIDWIGKLADTSHQVGARLQLLMAR</sequence>
<evidence type="ECO:0000313" key="4">
    <source>
        <dbReference type="Proteomes" id="UP000306585"/>
    </source>
</evidence>
<accession>A0A5R9GKZ8</accession>
<name>A0A5R9GKZ8_9PROT</name>
<dbReference type="NCBIfam" id="TIGR00153">
    <property type="entry name" value="TIGR00153 family protein"/>
    <property type="match status" value="1"/>
</dbReference>
<keyword evidence="4" id="KW-1185">Reference proteome</keyword>
<evidence type="ECO:0000256" key="1">
    <source>
        <dbReference type="ARBA" id="ARBA00008591"/>
    </source>
</evidence>
<comment type="similarity">
    <text evidence="1">Belongs to the UPF0111 family.</text>
</comment>
<dbReference type="SUPFAM" id="SSF109755">
    <property type="entry name" value="PhoU-like"/>
    <property type="match status" value="1"/>
</dbReference>
<comment type="caution">
    <text evidence="3">The sequence shown here is derived from an EMBL/GenBank/DDBJ whole genome shotgun (WGS) entry which is preliminary data.</text>
</comment>
<gene>
    <name evidence="3" type="ORF">FEF65_11980</name>
</gene>
<dbReference type="Proteomes" id="UP000306585">
    <property type="component" value="Unassembled WGS sequence"/>
</dbReference>
<dbReference type="InterPro" id="IPR018445">
    <property type="entry name" value="Put_Phosphate_transp_reg"/>
</dbReference>
<dbReference type="AlphaFoldDB" id="A0A5R9GKZ8"/>
<dbReference type="Gene3D" id="1.20.58.220">
    <property type="entry name" value="Phosphate transport system protein phou homolog 2, domain 2"/>
    <property type="match status" value="1"/>
</dbReference>
<dbReference type="PANTHER" id="PTHR36536:SF3">
    <property type="entry name" value="UPF0111 PROTEIN HI_1603"/>
    <property type="match status" value="1"/>
</dbReference>